<gene>
    <name evidence="1" type="ORF">MW7_011090</name>
</gene>
<sequence length="155" mass="16212">MLAWTQAATAACALAAIWYDVRYRRAPNGLVLLTAALAALLLFVSQPLWPGLTWHMAVLSALVGLAVFALFYALGWMGAGDAKFFAVTGLLAGPVGLGIVWVVASVLGGLHALAITLGGRTLQAARGRGIPYAAYMGCGILLLLWLRPGIEAAQH</sequence>
<protein>
    <submittedName>
        <fullName evidence="1">Uncharacterized protein</fullName>
    </submittedName>
</protein>
<dbReference type="EMBL" id="AKCV02000020">
    <property type="protein sequence ID" value="TMS57703.1"/>
    <property type="molecule type" value="Genomic_DNA"/>
</dbReference>
<evidence type="ECO:0000313" key="1">
    <source>
        <dbReference type="EMBL" id="TMS57703.1"/>
    </source>
</evidence>
<organism evidence="1 2">
    <name type="scientific">Imbroritus primus</name>
    <dbReference type="NCBI Taxonomy" id="3058603"/>
    <lineage>
        <taxon>Bacteria</taxon>
        <taxon>Pseudomonadati</taxon>
        <taxon>Pseudomonadota</taxon>
        <taxon>Betaproteobacteria</taxon>
        <taxon>Burkholderiales</taxon>
        <taxon>Burkholderiaceae</taxon>
        <taxon>Imbroritus</taxon>
    </lineage>
</organism>
<accession>A0ACD3SN99</accession>
<keyword evidence="2" id="KW-1185">Reference proteome</keyword>
<name>A0ACD3SN99_9BURK</name>
<reference evidence="1" key="1">
    <citation type="submission" date="2019-05" db="EMBL/GenBank/DDBJ databases">
        <title>Revised genome assembly of Burkholderiaceae (previously Ralstonia) sp. PBA.</title>
        <authorList>
            <person name="Gan H.M."/>
        </authorList>
    </citation>
    <scope>NUCLEOTIDE SEQUENCE</scope>
    <source>
        <strain evidence="1">PBA</strain>
    </source>
</reference>
<proteinExistence type="predicted"/>
<dbReference type="Proteomes" id="UP000004277">
    <property type="component" value="Unassembled WGS sequence"/>
</dbReference>
<evidence type="ECO:0000313" key="2">
    <source>
        <dbReference type="Proteomes" id="UP000004277"/>
    </source>
</evidence>
<comment type="caution">
    <text evidence="1">The sequence shown here is derived from an EMBL/GenBank/DDBJ whole genome shotgun (WGS) entry which is preliminary data.</text>
</comment>